<sequence>MDMLDILWAINIIFFLHLLDHFYNLWGNPIGLLYALPFVVDLAFEAAVVEFTHIAMRNPMLL</sequence>
<dbReference type="EMBL" id="JAUTXU010000126">
    <property type="protein sequence ID" value="KAK3705781.1"/>
    <property type="molecule type" value="Genomic_DNA"/>
</dbReference>
<evidence type="ECO:0000313" key="1">
    <source>
        <dbReference type="EMBL" id="KAK3705781.1"/>
    </source>
</evidence>
<gene>
    <name evidence="1" type="ORF">LTR37_013088</name>
</gene>
<name>A0ACC3MXB9_9PEZI</name>
<reference evidence="1" key="1">
    <citation type="submission" date="2023-07" db="EMBL/GenBank/DDBJ databases">
        <title>Black Yeasts Isolated from many extreme environments.</title>
        <authorList>
            <person name="Coleine C."/>
            <person name="Stajich J.E."/>
            <person name="Selbmann L."/>
        </authorList>
    </citation>
    <scope>NUCLEOTIDE SEQUENCE</scope>
    <source>
        <strain evidence="1">CCFEE 5714</strain>
    </source>
</reference>
<proteinExistence type="predicted"/>
<comment type="caution">
    <text evidence="1">The sequence shown here is derived from an EMBL/GenBank/DDBJ whole genome shotgun (WGS) entry which is preliminary data.</text>
</comment>
<dbReference type="Proteomes" id="UP001281147">
    <property type="component" value="Unassembled WGS sequence"/>
</dbReference>
<protein>
    <submittedName>
        <fullName evidence="1">Uncharacterized protein</fullName>
    </submittedName>
</protein>
<keyword evidence="2" id="KW-1185">Reference proteome</keyword>
<organism evidence="1 2">
    <name type="scientific">Vermiconidia calcicola</name>
    <dbReference type="NCBI Taxonomy" id="1690605"/>
    <lineage>
        <taxon>Eukaryota</taxon>
        <taxon>Fungi</taxon>
        <taxon>Dikarya</taxon>
        <taxon>Ascomycota</taxon>
        <taxon>Pezizomycotina</taxon>
        <taxon>Dothideomycetes</taxon>
        <taxon>Dothideomycetidae</taxon>
        <taxon>Mycosphaerellales</taxon>
        <taxon>Extremaceae</taxon>
        <taxon>Vermiconidia</taxon>
    </lineage>
</organism>
<evidence type="ECO:0000313" key="2">
    <source>
        <dbReference type="Proteomes" id="UP001281147"/>
    </source>
</evidence>
<accession>A0ACC3MXB9</accession>